<evidence type="ECO:0000313" key="2">
    <source>
        <dbReference type="Proteomes" id="UP000562124"/>
    </source>
</evidence>
<dbReference type="RefSeq" id="WP_169323921.1">
    <property type="nucleotide sequence ID" value="NZ_JABCJJ010000005.1"/>
</dbReference>
<protein>
    <submittedName>
        <fullName evidence="1">Uncharacterized protein</fullName>
    </submittedName>
</protein>
<gene>
    <name evidence="1" type="ORF">HIR71_04795</name>
</gene>
<dbReference type="EMBL" id="JABCJJ010000005">
    <property type="protein sequence ID" value="NMR19546.1"/>
    <property type="molecule type" value="Genomic_DNA"/>
</dbReference>
<dbReference type="Proteomes" id="UP000562124">
    <property type="component" value="Unassembled WGS sequence"/>
</dbReference>
<sequence length="66" mass="6820">MPGPDVDPPVVIIAPTDPVGAAPTGTRRLLGDDPVTPQLQLPVTVLVCLAASAWRPLARTLDGLAR</sequence>
<name>A0A7Y0QFZ1_CELFI</name>
<evidence type="ECO:0000313" key="1">
    <source>
        <dbReference type="EMBL" id="NMR19546.1"/>
    </source>
</evidence>
<keyword evidence="2" id="KW-1185">Reference proteome</keyword>
<reference evidence="1 2" key="1">
    <citation type="submission" date="2020-04" db="EMBL/GenBank/DDBJ databases">
        <title>Sequencing and Assembly of C. fimi.</title>
        <authorList>
            <person name="Ramsey A.R."/>
        </authorList>
    </citation>
    <scope>NUCLEOTIDE SEQUENCE [LARGE SCALE GENOMIC DNA]</scope>
    <source>
        <strain evidence="1 2">SB</strain>
    </source>
</reference>
<proteinExistence type="predicted"/>
<dbReference type="AlphaFoldDB" id="A0A7Y0QFZ1"/>
<accession>A0A7Y0QFZ1</accession>
<organism evidence="1 2">
    <name type="scientific">Cellulomonas fimi</name>
    <dbReference type="NCBI Taxonomy" id="1708"/>
    <lineage>
        <taxon>Bacteria</taxon>
        <taxon>Bacillati</taxon>
        <taxon>Actinomycetota</taxon>
        <taxon>Actinomycetes</taxon>
        <taxon>Micrococcales</taxon>
        <taxon>Cellulomonadaceae</taxon>
        <taxon>Cellulomonas</taxon>
    </lineage>
</organism>
<comment type="caution">
    <text evidence="1">The sequence shown here is derived from an EMBL/GenBank/DDBJ whole genome shotgun (WGS) entry which is preliminary data.</text>
</comment>